<dbReference type="Proteomes" id="UP000593574">
    <property type="component" value="Unassembled WGS sequence"/>
</dbReference>
<dbReference type="AlphaFoldDB" id="A0A7J9A9A6"/>
<gene>
    <name evidence="1" type="ORF">Golax_008244</name>
</gene>
<evidence type="ECO:0000313" key="2">
    <source>
        <dbReference type="Proteomes" id="UP000593574"/>
    </source>
</evidence>
<organism evidence="1 2">
    <name type="scientific">Gossypium laxum</name>
    <dbReference type="NCBI Taxonomy" id="34288"/>
    <lineage>
        <taxon>Eukaryota</taxon>
        <taxon>Viridiplantae</taxon>
        <taxon>Streptophyta</taxon>
        <taxon>Embryophyta</taxon>
        <taxon>Tracheophyta</taxon>
        <taxon>Spermatophyta</taxon>
        <taxon>Magnoliopsida</taxon>
        <taxon>eudicotyledons</taxon>
        <taxon>Gunneridae</taxon>
        <taxon>Pentapetalae</taxon>
        <taxon>rosids</taxon>
        <taxon>malvids</taxon>
        <taxon>Malvales</taxon>
        <taxon>Malvaceae</taxon>
        <taxon>Malvoideae</taxon>
        <taxon>Gossypium</taxon>
    </lineage>
</organism>
<reference evidence="1 2" key="1">
    <citation type="journal article" date="2019" name="Genome Biol. Evol.">
        <title>Insights into the evolution of the New World diploid cottons (Gossypium, subgenus Houzingenia) based on genome sequencing.</title>
        <authorList>
            <person name="Grover C.E."/>
            <person name="Arick M.A. 2nd"/>
            <person name="Thrash A."/>
            <person name="Conover J.L."/>
            <person name="Sanders W.S."/>
            <person name="Peterson D.G."/>
            <person name="Frelichowski J.E."/>
            <person name="Scheffler J.A."/>
            <person name="Scheffler B.E."/>
            <person name="Wendel J.F."/>
        </authorList>
    </citation>
    <scope>NUCLEOTIDE SEQUENCE [LARGE SCALE GENOMIC DNA]</scope>
    <source>
        <strain evidence="1">4</strain>
        <tissue evidence="1">Leaf</tissue>
    </source>
</reference>
<name>A0A7J9A9A6_9ROSI</name>
<keyword evidence="2" id="KW-1185">Reference proteome</keyword>
<dbReference type="EMBL" id="JABEZV010000009">
    <property type="protein sequence ID" value="MBA0720631.1"/>
    <property type="molecule type" value="Genomic_DNA"/>
</dbReference>
<sequence length="86" mass="10058">MYQLVRKGNHAVSATVCVRTEEIRLVDQRLETVISGVSGRLRRNDEEKERGRGNPYQLQRIQDGVYHLPSLRYYSLFYSIMGNIRT</sequence>
<protein>
    <submittedName>
        <fullName evidence="1">Uncharacterized protein</fullName>
    </submittedName>
</protein>
<proteinExistence type="predicted"/>
<evidence type="ECO:0000313" key="1">
    <source>
        <dbReference type="EMBL" id="MBA0720631.1"/>
    </source>
</evidence>
<comment type="caution">
    <text evidence="1">The sequence shown here is derived from an EMBL/GenBank/DDBJ whole genome shotgun (WGS) entry which is preliminary data.</text>
</comment>
<accession>A0A7J9A9A6</accession>